<keyword evidence="1" id="KW-0472">Membrane</keyword>
<feature type="transmembrane region" description="Helical" evidence="1">
    <location>
        <begin position="33"/>
        <end position="54"/>
    </location>
</feature>
<protein>
    <recommendedName>
        <fullName evidence="4">Immunity protein SdpI</fullName>
    </recommendedName>
</protein>
<reference evidence="2 3" key="1">
    <citation type="submission" date="2024-02" db="EMBL/GenBank/DDBJ databases">
        <title>Seven novel Bacillus-like species.</title>
        <authorList>
            <person name="Liu G."/>
        </authorList>
    </citation>
    <scope>NUCLEOTIDE SEQUENCE [LARGE SCALE GENOMIC DNA]</scope>
    <source>
        <strain evidence="2 3">FJAT-52991</strain>
    </source>
</reference>
<dbReference type="RefSeq" id="WP_338754529.1">
    <property type="nucleotide sequence ID" value="NZ_CP147404.1"/>
</dbReference>
<feature type="transmembrane region" description="Helical" evidence="1">
    <location>
        <begin position="101"/>
        <end position="120"/>
    </location>
</feature>
<keyword evidence="1" id="KW-1133">Transmembrane helix</keyword>
<keyword evidence="1" id="KW-0812">Transmembrane</keyword>
<evidence type="ECO:0000313" key="2">
    <source>
        <dbReference type="EMBL" id="WXB94708.1"/>
    </source>
</evidence>
<accession>A0ABZ2NAE6</accession>
<dbReference type="Proteomes" id="UP001387364">
    <property type="component" value="Chromosome"/>
</dbReference>
<feature type="transmembrane region" description="Helical" evidence="1">
    <location>
        <begin position="173"/>
        <end position="191"/>
    </location>
</feature>
<proteinExistence type="predicted"/>
<evidence type="ECO:0000256" key="1">
    <source>
        <dbReference type="SAM" id="Phobius"/>
    </source>
</evidence>
<feature type="transmembrane region" description="Helical" evidence="1">
    <location>
        <begin position="141"/>
        <end position="167"/>
    </location>
</feature>
<keyword evidence="3" id="KW-1185">Reference proteome</keyword>
<evidence type="ECO:0008006" key="4">
    <source>
        <dbReference type="Google" id="ProtNLM"/>
    </source>
</evidence>
<dbReference type="EMBL" id="CP147404">
    <property type="protein sequence ID" value="WXB94708.1"/>
    <property type="molecule type" value="Genomic_DNA"/>
</dbReference>
<organism evidence="2 3">
    <name type="scientific">Bacillus kandeliae</name>
    <dbReference type="NCBI Taxonomy" id="3129297"/>
    <lineage>
        <taxon>Bacteria</taxon>
        <taxon>Bacillati</taxon>
        <taxon>Bacillota</taxon>
        <taxon>Bacilli</taxon>
        <taxon>Bacillales</taxon>
        <taxon>Bacillaceae</taxon>
        <taxon>Bacillus</taxon>
    </lineage>
</organism>
<name>A0ABZ2NAE6_9BACI</name>
<feature type="transmembrane region" description="Helical" evidence="1">
    <location>
        <begin position="75"/>
        <end position="95"/>
    </location>
</feature>
<evidence type="ECO:0000313" key="3">
    <source>
        <dbReference type="Proteomes" id="UP001387364"/>
    </source>
</evidence>
<sequence length="201" mass="22658">MIKKICISFLIFLSFGVSMYLYATNVVFEETRYGITEVILFSIPLTMCLVNSSLFILPKQFQGSYSRYKKGIESIFLSITMILFMLHFGLILAATGTGVNLLLLIPISVGMVLITTANTLPRFQLELNKTSSELTRSTHQIWNIVARPFSLPLFIGGLLLLLCVFLPDTLMFVGFFSILLCILLVSTFLSYKAYQSHLKKL</sequence>
<gene>
    <name evidence="2" type="ORF">WDJ61_08810</name>
</gene>